<evidence type="ECO:0000313" key="8">
    <source>
        <dbReference type="Proteomes" id="UP000095300"/>
    </source>
</evidence>
<proteinExistence type="predicted"/>
<evidence type="ECO:0000256" key="4">
    <source>
        <dbReference type="PROSITE-ProRule" id="PRU00723"/>
    </source>
</evidence>
<reference evidence="7" key="1">
    <citation type="submission" date="2020-05" db="UniProtKB">
        <authorList>
            <consortium name="EnsemblMetazoa"/>
        </authorList>
    </citation>
    <scope>IDENTIFICATION</scope>
    <source>
        <strain evidence="7">USDA</strain>
    </source>
</reference>
<feature type="compositionally biased region" description="Low complexity" evidence="5">
    <location>
        <begin position="1717"/>
        <end position="1741"/>
    </location>
</feature>
<dbReference type="VEuPathDB" id="VectorBase:SCAU014531"/>
<feature type="domain" description="C3H1-type" evidence="6">
    <location>
        <begin position="259"/>
        <end position="282"/>
    </location>
</feature>
<name>A0A1I8Q776_STOCA</name>
<dbReference type="OrthoDB" id="411372at2759"/>
<accession>A0A1I8Q776</accession>
<feature type="region of interest" description="Disordered" evidence="5">
    <location>
        <begin position="1653"/>
        <end position="1861"/>
    </location>
</feature>
<evidence type="ECO:0000259" key="6">
    <source>
        <dbReference type="PROSITE" id="PS50103"/>
    </source>
</evidence>
<dbReference type="InterPro" id="IPR036855">
    <property type="entry name" value="Znf_CCCH_sf"/>
</dbReference>
<gene>
    <name evidence="7" type="primary">106080415</name>
</gene>
<dbReference type="EnsemblMetazoa" id="SCAU014531-RA">
    <property type="protein sequence ID" value="SCAU014531-PA"/>
    <property type="gene ID" value="SCAU014531"/>
</dbReference>
<evidence type="ECO:0000256" key="5">
    <source>
        <dbReference type="SAM" id="MobiDB-lite"/>
    </source>
</evidence>
<feature type="compositionally biased region" description="Polar residues" evidence="5">
    <location>
        <begin position="1832"/>
        <end position="1843"/>
    </location>
</feature>
<feature type="compositionally biased region" description="Gly residues" evidence="5">
    <location>
        <begin position="1742"/>
        <end position="1760"/>
    </location>
</feature>
<dbReference type="KEGG" id="scac:106080415"/>
<feature type="compositionally biased region" description="Polar residues" evidence="5">
    <location>
        <begin position="160"/>
        <end position="169"/>
    </location>
</feature>
<feature type="region of interest" description="Disordered" evidence="5">
    <location>
        <begin position="1"/>
        <end position="32"/>
    </location>
</feature>
<dbReference type="SUPFAM" id="SSF90229">
    <property type="entry name" value="CCCH zinc finger"/>
    <property type="match status" value="1"/>
</dbReference>
<feature type="compositionally biased region" description="Pro residues" evidence="5">
    <location>
        <begin position="1817"/>
        <end position="1829"/>
    </location>
</feature>
<evidence type="ECO:0000256" key="3">
    <source>
        <dbReference type="ARBA" id="ARBA00022833"/>
    </source>
</evidence>
<feature type="region of interest" description="Disordered" evidence="5">
    <location>
        <begin position="1074"/>
        <end position="1093"/>
    </location>
</feature>
<dbReference type="STRING" id="35570.A0A1I8Q776"/>
<feature type="zinc finger region" description="C3H1-type" evidence="4">
    <location>
        <begin position="259"/>
        <end position="282"/>
    </location>
</feature>
<keyword evidence="3 4" id="KW-0862">Zinc</keyword>
<feature type="compositionally biased region" description="Low complexity" evidence="5">
    <location>
        <begin position="1668"/>
        <end position="1700"/>
    </location>
</feature>
<keyword evidence="1 4" id="KW-0479">Metal-binding</keyword>
<dbReference type="GO" id="GO:0008270">
    <property type="term" value="F:zinc ion binding"/>
    <property type="evidence" value="ECO:0007669"/>
    <property type="project" value="UniProtKB-KW"/>
</dbReference>
<keyword evidence="8" id="KW-1185">Reference proteome</keyword>
<feature type="compositionally biased region" description="Basic residues" evidence="5">
    <location>
        <begin position="197"/>
        <end position="209"/>
    </location>
</feature>
<dbReference type="InterPro" id="IPR000571">
    <property type="entry name" value="Znf_CCCH"/>
</dbReference>
<feature type="region of interest" description="Disordered" evidence="5">
    <location>
        <begin position="1193"/>
        <end position="1251"/>
    </location>
</feature>
<feature type="compositionally biased region" description="Basic and acidic residues" evidence="5">
    <location>
        <begin position="125"/>
        <end position="134"/>
    </location>
</feature>
<evidence type="ECO:0000256" key="2">
    <source>
        <dbReference type="ARBA" id="ARBA00022771"/>
    </source>
</evidence>
<organism evidence="7 8">
    <name type="scientific">Stomoxys calcitrans</name>
    <name type="common">Stable fly</name>
    <name type="synonym">Conops calcitrans</name>
    <dbReference type="NCBI Taxonomy" id="35570"/>
    <lineage>
        <taxon>Eukaryota</taxon>
        <taxon>Metazoa</taxon>
        <taxon>Ecdysozoa</taxon>
        <taxon>Arthropoda</taxon>
        <taxon>Hexapoda</taxon>
        <taxon>Insecta</taxon>
        <taxon>Pterygota</taxon>
        <taxon>Neoptera</taxon>
        <taxon>Endopterygota</taxon>
        <taxon>Diptera</taxon>
        <taxon>Brachycera</taxon>
        <taxon>Muscomorpha</taxon>
        <taxon>Muscoidea</taxon>
        <taxon>Muscidae</taxon>
        <taxon>Stomoxys</taxon>
    </lineage>
</organism>
<feature type="region of interest" description="Disordered" evidence="5">
    <location>
        <begin position="781"/>
        <end position="853"/>
    </location>
</feature>
<evidence type="ECO:0000256" key="1">
    <source>
        <dbReference type="ARBA" id="ARBA00022723"/>
    </source>
</evidence>
<dbReference type="PROSITE" id="PS50103">
    <property type="entry name" value="ZF_C3H1"/>
    <property type="match status" value="1"/>
</dbReference>
<feature type="region of interest" description="Disordered" evidence="5">
    <location>
        <begin position="1298"/>
        <end position="1330"/>
    </location>
</feature>
<feature type="region of interest" description="Disordered" evidence="5">
    <location>
        <begin position="124"/>
        <end position="222"/>
    </location>
</feature>
<protein>
    <recommendedName>
        <fullName evidence="6">C3H1-type domain-containing protein</fullName>
    </recommendedName>
</protein>
<sequence>MESLQWVEDDLKSDSPPLQRRHLRRTRSSSVFQTSTNTISTNDIENKASRNARTRSISVLERRNTVHIFNPSEERQQAPAILGNTVIHDRSFMAAFRSSRDNEPNVDIHLLYGSSSSVINAINLSKEKTMDPKKTPSSKKRKSKVDALEAPPQKTEAIEQPTSEVPHSSSKADTKNPNKPINPKQKKPTKRGEPQKRRVQGRTVKKNINKNKMAPPTQTEDKLQPIEKEDKILEPCCSLVENNKCTRQLSCPFLHSEFPCKYYYLGMQCPKAVNCQFMHNGILPDNIKNALQNHILDLLENPENTEIIFLQKAQEIQNIGECLRNFQEKLRNISTPKKSTKHNDDELEIEHKSLNNAPQQLQIIETNSEMVIDSKETNTTSENFILEDTDEMLQEHDMSNIVASDKVEPQNENMTSPPTIISEIINLDDDNEDDEEDEYVCRLVIDESSNEKKANNNSEEKVTSPPLQNEVVESGCEFEDRNKILSSVEASLQELKNNITLPNMEKASKLVEIFEKLTEQEQLIKRDLQLHDNSPNETPCPDLEISVNADVELRSTNVEEHYKILKESRDVCKESLQKLQSNTTPRGKNRYTELKVILDQLNQQEELVRKAGHAEEEMHSVSPAAHLCEVVVRDANLNDECILLDDELAEVYIHNDAALPRETSKYLRTIDDTNISGLNKCSNNREENIISLDKNISKDCSINAEAIEVPCSEKVEVVSIEILPPEMLLQKTDEEFVDRQMKDNMLKPIAPNDTAIVTDDSGVLDDQDEHENECLLRLELSPEDNEVIEDTNTFSKTTEPEEESPLYEILENASPAPKKTNKGRARLRSDNVQQTESSGGQESDTSSGATKSFKLRRLKLSELKQKKYRNVDDTQMTDKVNFGEHCELAKASCQSTEKTDSKPDNTVVETSLQESVESLMSVMYGEDGDTEDYTTAEMNKNTIPPIKNTRDKIQKTQVAAGLPKARRLNTKNITITKSQRRKVSFDTPCMSVLTSDNSKAATNKLQNRRGPYVALAKLKPHLLESLHQHMQGNDAGTSFTAITTTCNTTNTCKNTTTVTSTTTSVGVLAKKRLFTNSSNDGEDEGKDSDNETSVQLKLEKLVSLDNADQNDKDRDNLEGTSVIRFRKNMMIKDLSKTDCYSSGDEKEQSVTLPTSVSSAATKAKQLKLNQVKEVKEEIDEDILGDLEHRIEEKGHKQRHESHNDIEQNENMNSIIVRPSTTTESSRRLSTRRRHKSPDDVFNDFQENISGRRGSTDRTIIQYGSDEECSNRRISNKNTFFKNSSVIINTKSGSRIIRPHTDWDYPRQDITPISSPTHADSIASPSPGKGGGNMVMPYDYHLEEIDARLTVYMATRPYVLWEIDLSGLTVNRPNNIDKLKKATTLDPRIFGRDVKPLQYQRSVSVPHSSHMTIYPNDPRTRVQQSLSYENAVVSYSGINTQTSSAFGISSQIMGTVDRFIPSSPMNVPQVAQRSTSMILYEIIQNSTWFLSLPSSTQIQVNQTMTQLIMALNNFHRERLLNPGAVFDIFKLDNVVELLSNMNNLGICVDMYGNVVKKQTGPVAQAAPVPMPSYTAAAAAPMPSYAAVHSCSTSAGCNAAYNNFLQQVLTPTTSNCPSVARVGCSGSDRFVSCYVSPPKVIDGTTCCAHKHQTQEHMPASQPMEKSMPDNNYNNQQNDNNNNNYNSNDSFNNNNRRGGNFNNKFRKPYNQDQSQTSYNPRFSKPSSQSPSRASSPQPQSYSPRRGGGGGGFGGRGRGRGGGRFNNFRSQNNDEGGSSWSSSSPRKSFNRNNNFNRNSNYDNNNSSNSYGLDNNTAVAKSPPPAPRTPPPFSSPNRANQLGSSPILSSPAKRQVHASTDEENWD</sequence>
<keyword evidence="2 4" id="KW-0863">Zinc-finger</keyword>
<feature type="compositionally biased region" description="Polar residues" evidence="5">
    <location>
        <begin position="830"/>
        <end position="850"/>
    </location>
</feature>
<dbReference type="Proteomes" id="UP000095300">
    <property type="component" value="Unassembled WGS sequence"/>
</dbReference>
<feature type="compositionally biased region" description="Polar residues" evidence="5">
    <location>
        <begin position="1707"/>
        <end position="1716"/>
    </location>
</feature>
<feature type="compositionally biased region" description="Basic and acidic residues" evidence="5">
    <location>
        <begin position="1193"/>
        <end position="1205"/>
    </location>
</feature>
<feature type="compositionally biased region" description="Low complexity" evidence="5">
    <location>
        <begin position="1761"/>
        <end position="1811"/>
    </location>
</feature>
<evidence type="ECO:0000313" key="7">
    <source>
        <dbReference type="EnsemblMetazoa" id="SCAU014531-PA"/>
    </source>
</evidence>